<comment type="caution">
    <text evidence="6">The sequence shown here is derived from an EMBL/GenBank/DDBJ whole genome shotgun (WGS) entry which is preliminary data.</text>
</comment>
<sequence length="1499" mass="167837">MADQDLSIVTPSIAQSASIATIGKSWGAVGPTGAASFELPLPLSAGRGFDPQLSLTYSSQTGNDPFGIGWSLGGLQIARRTHKGTPRYTDHDEIVGHDGEVWMPERDEQGRIRSRSESRYNGLDIGPHSVVRFWPRVESDFALRERWQPDDGRPPFWLIHGADGSLQVYGKTPASRRADADDPARVSAWLLCESMNPLGEHVCITWKADDQDPDPLHDYRAQRYVHQVLYGNFTASKDLYLWRTDDPATLDWHFHLLFDYGERTQDLAQRPPYDGPSLQPWPLRPDPFSTFAQGFELGTRRLCRQVLMFHHFPDETGAAPVLVRRLLLEYTPDTPAWTYSQISAAHYQAWDASGAVEHTPPVEFEHSPFTLDKTPRPLLMQGPQPGIEDGRAYQCVDLYGEGVPGFLCRYDQAWHYREPLRGESDAQAIAYGPWTLLDSTPVANARSAVRQLLTDLTGDGRLDWITAQPGLTGFRTLNADRTFAPFVPFNAFPTEFFHTLAQLGDLSGDGLASLALIGPRSVRLYANRRETGFAPGEEVAHLPDDDRLPLFSPAPDELVLLGNLLGSDMPELCRIRHNEIKCWPNLGHGRFGTGRVICPLPFDRETFDVAHIRIADLDGSGAPALIYLKSDGFELYLNRGGRGLEQTPVTVPWPEGVRYDALCQVTLADLQGLGCASLILTVPHMAPRHWRYDFVSAKPYLLTASNNNMGCSTRVSYRSSAQEWLDEKRDRLAAHPAVPPACHLPFPVQVVSRQLQLDEVTGNRLTQTFTYREGFYDGEDREFRGFGHLQQRDSESAGADSDPGFTAPVRLHTWFHTGRSIDRPREGYFDRDPEAVPLGRTVFSRFHPGDGLDEPVTPPDADTEHAIARTLAGLPARSETYADADDPVTARPFAVTEHRYRVREVRAKGPHDAYPVLLPLTLEQLDHAYEQVIEDPLSRHELTLRHNAYGVPLHTLTVHYARRRTESDPPPFTDPDEQQWWRDAHDQAQQSFYLSETHARFIDLDGDPQHWRLGLPYQERGNALALPKGPLPGGLTPEQVSFEYLFRHQDSPEWNTRRTLTRQSVQRYLKTEDQTPLPDGQADFEALAAPLEVAQMDKTALEAYADVPPPFDIRAELAAVGYAPMPLLFEGAPLADAEENLWSARYGFAAYAAGEGFHRVLEYNETASHGITRTTYDPYRLAVQSVVLPDGCTTRIEYDYHALQPLRIVDANDNIQEALYEPSGQPLALGFHGTENGLPAGFRPLSEYVRPVDHRPGPAIEDPEGAVQQAAGTLRKDLFSWMGQLPPTALADAGRVARWVGAGLILPDGHIRASARRRLAQDADLTAQEQALGEAIALVPREPVHSVILRADRYPDDPVPAQIQIVKACIDGFGRALQTQQLVEPGLAYAVDADGSLIIEDGQPIEVPADPRWRISERVEYNNKGLAVRRFRPFFADTHRYVNDASLREHGFFDQLFYDVTARPVRLVNAKGHFSRETYHPWYHISEDFNDTDESEAQP</sequence>
<dbReference type="Pfam" id="PF03534">
    <property type="entry name" value="SpvB"/>
    <property type="match status" value="1"/>
</dbReference>
<protein>
    <submittedName>
        <fullName evidence="6">Toxin</fullName>
    </submittedName>
</protein>
<evidence type="ECO:0000313" key="6">
    <source>
        <dbReference type="EMBL" id="MBV4456985.1"/>
    </source>
</evidence>
<feature type="domain" description="Insecticide toxin TcdB middle/N-terminal" evidence="5">
    <location>
        <begin position="648"/>
        <end position="818"/>
    </location>
</feature>
<keyword evidence="3" id="KW-0843">Virulence</keyword>
<dbReference type="EMBL" id="JAHSTS010000001">
    <property type="protein sequence ID" value="MBV4456985.1"/>
    <property type="molecule type" value="Genomic_DNA"/>
</dbReference>
<evidence type="ECO:0000256" key="3">
    <source>
        <dbReference type="ARBA" id="ARBA00023026"/>
    </source>
</evidence>
<keyword evidence="2" id="KW-0964">Secreted</keyword>
<name>A0ABS6P949_9PSED</name>
<dbReference type="InterPro" id="IPR003284">
    <property type="entry name" value="Sal_SpvB"/>
</dbReference>
<dbReference type="Pfam" id="PF12255">
    <property type="entry name" value="TcdB_toxin_midC"/>
    <property type="match status" value="1"/>
</dbReference>
<comment type="subcellular location">
    <subcellularLocation>
        <location evidence="1">Secreted</location>
    </subcellularLocation>
</comment>
<proteinExistence type="predicted"/>
<dbReference type="Pfam" id="PF12256">
    <property type="entry name" value="TcdB_toxin_midN"/>
    <property type="match status" value="1"/>
</dbReference>
<evidence type="ECO:0000256" key="2">
    <source>
        <dbReference type="ARBA" id="ARBA00022525"/>
    </source>
</evidence>
<dbReference type="RefSeq" id="WP_217890810.1">
    <property type="nucleotide sequence ID" value="NZ_JAHSTS010000001.1"/>
</dbReference>
<dbReference type="InterPro" id="IPR022045">
    <property type="entry name" value="TcdB_toxin_mid/N"/>
</dbReference>
<evidence type="ECO:0000259" key="4">
    <source>
        <dbReference type="Pfam" id="PF12255"/>
    </source>
</evidence>
<feature type="domain" description="Insecticide toxin TcdB middle/C-terminal" evidence="4">
    <location>
        <begin position="867"/>
        <end position="1015"/>
    </location>
</feature>
<evidence type="ECO:0000259" key="5">
    <source>
        <dbReference type="Pfam" id="PF12256"/>
    </source>
</evidence>
<dbReference type="InterPro" id="IPR022044">
    <property type="entry name" value="TcdB_toxin_mid/C"/>
</dbReference>
<reference evidence="6 7" key="1">
    <citation type="submission" date="2021-06" db="EMBL/GenBank/DDBJ databases">
        <title>Updating the genus Pseudomonas: Description of 43 new species and partition of the Pseudomonas putida group.</title>
        <authorList>
            <person name="Girard L."/>
            <person name="Lood C."/>
            <person name="Vandamme P."/>
            <person name="Rokni-Zadeh H."/>
            <person name="Van Noort V."/>
            <person name="Hofte M."/>
            <person name="Lavigne R."/>
            <person name="De Mot R."/>
        </authorList>
    </citation>
    <scope>NUCLEOTIDE SEQUENCE [LARGE SCALE GENOMIC DNA]</scope>
    <source>
        <strain evidence="6 7">COR58</strain>
    </source>
</reference>
<accession>A0ABS6P949</accession>
<dbReference type="Proteomes" id="UP000765224">
    <property type="component" value="Unassembled WGS sequence"/>
</dbReference>
<keyword evidence="7" id="KW-1185">Reference proteome</keyword>
<evidence type="ECO:0000256" key="1">
    <source>
        <dbReference type="ARBA" id="ARBA00004613"/>
    </source>
</evidence>
<organism evidence="6 7">
    <name type="scientific">Pseudomonas ekonensis</name>
    <dbReference type="NCBI Taxonomy" id="2842353"/>
    <lineage>
        <taxon>Bacteria</taxon>
        <taxon>Pseudomonadati</taxon>
        <taxon>Pseudomonadota</taxon>
        <taxon>Gammaproteobacteria</taxon>
        <taxon>Pseudomonadales</taxon>
        <taxon>Pseudomonadaceae</taxon>
        <taxon>Pseudomonas</taxon>
    </lineage>
</organism>
<gene>
    <name evidence="6" type="ORF">KVG96_03355</name>
</gene>
<evidence type="ECO:0000313" key="7">
    <source>
        <dbReference type="Proteomes" id="UP000765224"/>
    </source>
</evidence>